<gene>
    <name evidence="2" type="ORF">EVAR_4799_1</name>
</gene>
<accession>A0A4C1SZX4</accession>
<dbReference type="Proteomes" id="UP000299102">
    <property type="component" value="Unassembled WGS sequence"/>
</dbReference>
<name>A0A4C1SZX4_EUMVA</name>
<evidence type="ECO:0000313" key="3">
    <source>
        <dbReference type="Proteomes" id="UP000299102"/>
    </source>
</evidence>
<organism evidence="2 3">
    <name type="scientific">Eumeta variegata</name>
    <name type="common">Bagworm moth</name>
    <name type="synonym">Eumeta japonica</name>
    <dbReference type="NCBI Taxonomy" id="151549"/>
    <lineage>
        <taxon>Eukaryota</taxon>
        <taxon>Metazoa</taxon>
        <taxon>Ecdysozoa</taxon>
        <taxon>Arthropoda</taxon>
        <taxon>Hexapoda</taxon>
        <taxon>Insecta</taxon>
        <taxon>Pterygota</taxon>
        <taxon>Neoptera</taxon>
        <taxon>Endopterygota</taxon>
        <taxon>Lepidoptera</taxon>
        <taxon>Glossata</taxon>
        <taxon>Ditrysia</taxon>
        <taxon>Tineoidea</taxon>
        <taxon>Psychidae</taxon>
        <taxon>Oiketicinae</taxon>
        <taxon>Eumeta</taxon>
    </lineage>
</organism>
<dbReference type="AlphaFoldDB" id="A0A4C1SZX4"/>
<sequence length="154" mass="17209">MVLRNDNFLENFKTGVMKKNNVSLRERAKAPVTADNSPRPAQDPRGGFQIDTPQSGIKILSEGMLRGKGIRHGVTVLHVQTAPSYYKIQHAISNLPRESNCACGLRLAPARRRRRPYVTASPDKYIGLVFKAPPHRGRLPTFCVLADEINTLMF</sequence>
<reference evidence="2 3" key="1">
    <citation type="journal article" date="2019" name="Commun. Biol.">
        <title>The bagworm genome reveals a unique fibroin gene that provides high tensile strength.</title>
        <authorList>
            <person name="Kono N."/>
            <person name="Nakamura H."/>
            <person name="Ohtoshi R."/>
            <person name="Tomita M."/>
            <person name="Numata K."/>
            <person name="Arakawa K."/>
        </authorList>
    </citation>
    <scope>NUCLEOTIDE SEQUENCE [LARGE SCALE GENOMIC DNA]</scope>
</reference>
<evidence type="ECO:0000256" key="1">
    <source>
        <dbReference type="SAM" id="MobiDB-lite"/>
    </source>
</evidence>
<keyword evidence="3" id="KW-1185">Reference proteome</keyword>
<proteinExistence type="predicted"/>
<feature type="region of interest" description="Disordered" evidence="1">
    <location>
        <begin position="23"/>
        <end position="53"/>
    </location>
</feature>
<protein>
    <submittedName>
        <fullName evidence="2">Uncharacterized protein</fullName>
    </submittedName>
</protein>
<dbReference type="EMBL" id="BGZK01000026">
    <property type="protein sequence ID" value="GBP07434.1"/>
    <property type="molecule type" value="Genomic_DNA"/>
</dbReference>
<comment type="caution">
    <text evidence="2">The sequence shown here is derived from an EMBL/GenBank/DDBJ whole genome shotgun (WGS) entry which is preliminary data.</text>
</comment>
<evidence type="ECO:0000313" key="2">
    <source>
        <dbReference type="EMBL" id="GBP07434.1"/>
    </source>
</evidence>